<sequence length="407" mass="46466">KNLCRGIYTKTLYLPQNGHQMKHILYNEKRRGPKTEHLVFVFWFYQVRVIAVVLRSEKVDYHCLICCEDQLHISKGVNNILSTHYYFEYGPAHIMCPLPLSCETPSHITLMSAGANFTEGKVLKVLNVSFSAMLSTQKVTDVLVCGLELVQSLEMLQLLGVNRVAVYLTNSSRETQHILDYYTHKGIVEVIPWSIPRLLKVSRSWLPSLSPGDIHYFGQMPALNDCIYRYMYQTRYLALHDVDELILPHWTELLPVLEKQHGADQCYSFENNVFPINVILPPPGSQSLAPESLWSPGSQYVPGVNILAHLYQEPITERTRSWKRKLILNPRGVISPDVHGLAEAQISCSWVDRNAARMYHTRSPFQPELTPDKLLYDGQILNYSAQLIPAVRSVLTETGLLPEHSKL</sequence>
<evidence type="ECO:0000256" key="2">
    <source>
        <dbReference type="ARBA" id="ARBA00007647"/>
    </source>
</evidence>
<dbReference type="GO" id="GO:0016020">
    <property type="term" value="C:membrane"/>
    <property type="evidence" value="ECO:0007669"/>
    <property type="project" value="UniProtKB-SubCell"/>
</dbReference>
<accession>A0A3Q3WL81</accession>
<name>A0A3Q3WL81_MOLML</name>
<evidence type="ECO:0000313" key="9">
    <source>
        <dbReference type="Ensembl" id="ENSMMOP00000013097.1"/>
    </source>
</evidence>
<dbReference type="GO" id="GO:0016757">
    <property type="term" value="F:glycosyltransferase activity"/>
    <property type="evidence" value="ECO:0007669"/>
    <property type="project" value="UniProtKB-UniRule"/>
</dbReference>
<keyword evidence="6" id="KW-1133">Transmembrane helix</keyword>
<keyword evidence="5" id="KW-0812">Transmembrane</keyword>
<dbReference type="OMA" id="QPCLRKR"/>
<dbReference type="Pfam" id="PF01697">
    <property type="entry name" value="Glyco_transf_92"/>
    <property type="match status" value="1"/>
</dbReference>
<reference evidence="9" key="2">
    <citation type="submission" date="2025-09" db="UniProtKB">
        <authorList>
            <consortium name="Ensembl"/>
        </authorList>
    </citation>
    <scope>IDENTIFICATION</scope>
</reference>
<evidence type="ECO:0000256" key="1">
    <source>
        <dbReference type="ARBA" id="ARBA00004167"/>
    </source>
</evidence>
<dbReference type="Ensembl" id="ENSMMOT00000013309.1">
    <property type="protein sequence ID" value="ENSMMOP00000013097.1"/>
    <property type="gene ID" value="ENSMMOG00000010063.1"/>
</dbReference>
<keyword evidence="10" id="KW-1185">Reference proteome</keyword>
<dbReference type="EC" id="2.4.1.-" evidence="8"/>
<comment type="subcellular location">
    <subcellularLocation>
        <location evidence="1">Membrane</location>
        <topology evidence="1">Single-pass membrane protein</topology>
    </subcellularLocation>
</comment>
<evidence type="ECO:0000256" key="5">
    <source>
        <dbReference type="ARBA" id="ARBA00022692"/>
    </source>
</evidence>
<evidence type="ECO:0000256" key="3">
    <source>
        <dbReference type="ARBA" id="ARBA00022676"/>
    </source>
</evidence>
<evidence type="ECO:0000256" key="4">
    <source>
        <dbReference type="ARBA" id="ARBA00022679"/>
    </source>
</evidence>
<evidence type="ECO:0000256" key="6">
    <source>
        <dbReference type="ARBA" id="ARBA00022989"/>
    </source>
</evidence>
<evidence type="ECO:0000256" key="8">
    <source>
        <dbReference type="RuleBase" id="RU366017"/>
    </source>
</evidence>
<dbReference type="PANTHER" id="PTHR21461:SF52">
    <property type="entry name" value="GLYCOSYLTRANSFERASE FAMILY 92 PROTEIN"/>
    <property type="match status" value="1"/>
</dbReference>
<keyword evidence="7" id="KW-0472">Membrane</keyword>
<protein>
    <recommendedName>
        <fullName evidence="8">Glycosyltransferase family 92 protein</fullName>
        <ecNumber evidence="8">2.4.1.-</ecNumber>
    </recommendedName>
</protein>
<keyword evidence="4 8" id="KW-0808">Transferase</keyword>
<reference evidence="9" key="1">
    <citation type="submission" date="2025-08" db="UniProtKB">
        <authorList>
            <consortium name="Ensembl"/>
        </authorList>
    </citation>
    <scope>IDENTIFICATION</scope>
</reference>
<evidence type="ECO:0000313" key="10">
    <source>
        <dbReference type="Proteomes" id="UP000261620"/>
    </source>
</evidence>
<keyword evidence="3 8" id="KW-0328">Glycosyltransferase</keyword>
<dbReference type="PANTHER" id="PTHR21461">
    <property type="entry name" value="GLYCOSYLTRANSFERASE FAMILY 92 PROTEIN"/>
    <property type="match status" value="1"/>
</dbReference>
<dbReference type="AlphaFoldDB" id="A0A3Q3WL81"/>
<organism evidence="9 10">
    <name type="scientific">Mola mola</name>
    <name type="common">Ocean sunfish</name>
    <name type="synonym">Tetraodon mola</name>
    <dbReference type="NCBI Taxonomy" id="94237"/>
    <lineage>
        <taxon>Eukaryota</taxon>
        <taxon>Metazoa</taxon>
        <taxon>Chordata</taxon>
        <taxon>Craniata</taxon>
        <taxon>Vertebrata</taxon>
        <taxon>Euteleostomi</taxon>
        <taxon>Actinopterygii</taxon>
        <taxon>Neopterygii</taxon>
        <taxon>Teleostei</taxon>
        <taxon>Neoteleostei</taxon>
        <taxon>Acanthomorphata</taxon>
        <taxon>Eupercaria</taxon>
        <taxon>Tetraodontiformes</taxon>
        <taxon>Molidae</taxon>
        <taxon>Mola</taxon>
    </lineage>
</organism>
<evidence type="ECO:0000256" key="7">
    <source>
        <dbReference type="ARBA" id="ARBA00023136"/>
    </source>
</evidence>
<comment type="similarity">
    <text evidence="2 8">Belongs to the glycosyltransferase 92 family.</text>
</comment>
<proteinExistence type="inferred from homology"/>
<dbReference type="GO" id="GO:0005737">
    <property type="term" value="C:cytoplasm"/>
    <property type="evidence" value="ECO:0007669"/>
    <property type="project" value="TreeGrafter"/>
</dbReference>
<dbReference type="InterPro" id="IPR008166">
    <property type="entry name" value="Glyco_transf_92"/>
</dbReference>
<dbReference type="Proteomes" id="UP000261620">
    <property type="component" value="Unplaced"/>
</dbReference>